<dbReference type="GO" id="GO:0035539">
    <property type="term" value="F:8-oxo-7,8-dihydrodeoxyguanosine triphosphate pyrophosphatase activity"/>
    <property type="evidence" value="ECO:0007669"/>
    <property type="project" value="UniProtKB-EC"/>
</dbReference>
<evidence type="ECO:0000256" key="14">
    <source>
        <dbReference type="RuleBase" id="RU003476"/>
    </source>
</evidence>
<keyword evidence="6" id="KW-0227">DNA damage</keyword>
<evidence type="ECO:0000256" key="13">
    <source>
        <dbReference type="PIRSR" id="PIRSR603561-2"/>
    </source>
</evidence>
<dbReference type="InterPro" id="IPR020084">
    <property type="entry name" value="NUDIX_hydrolase_CS"/>
</dbReference>
<keyword evidence="4" id="KW-0235">DNA replication</keyword>
<evidence type="ECO:0000256" key="6">
    <source>
        <dbReference type="ARBA" id="ARBA00022763"/>
    </source>
</evidence>
<dbReference type="PROSITE" id="PS51462">
    <property type="entry name" value="NUDIX"/>
    <property type="match status" value="1"/>
</dbReference>
<dbReference type="EC" id="3.6.1.55" evidence="11"/>
<evidence type="ECO:0000256" key="8">
    <source>
        <dbReference type="ARBA" id="ARBA00022842"/>
    </source>
</evidence>
<dbReference type="Proteomes" id="UP000256519">
    <property type="component" value="Unassembled WGS sequence"/>
</dbReference>
<dbReference type="Gene3D" id="3.90.79.10">
    <property type="entry name" value="Nucleoside Triphosphate Pyrophosphohydrolase"/>
    <property type="match status" value="1"/>
</dbReference>
<evidence type="ECO:0000259" key="15">
    <source>
        <dbReference type="PROSITE" id="PS51462"/>
    </source>
</evidence>
<dbReference type="SUPFAM" id="SSF55811">
    <property type="entry name" value="Nudix"/>
    <property type="match status" value="1"/>
</dbReference>
<feature type="domain" description="Nudix hydrolase" evidence="15">
    <location>
        <begin position="1"/>
        <end position="125"/>
    </location>
</feature>
<dbReference type="InterPro" id="IPR047127">
    <property type="entry name" value="MutT-like"/>
</dbReference>
<dbReference type="GO" id="GO:0006260">
    <property type="term" value="P:DNA replication"/>
    <property type="evidence" value="ECO:0007669"/>
    <property type="project" value="UniProtKB-KW"/>
</dbReference>
<dbReference type="InterPro" id="IPR000086">
    <property type="entry name" value="NUDIX_hydrolase_dom"/>
</dbReference>
<dbReference type="GO" id="GO:0006281">
    <property type="term" value="P:DNA repair"/>
    <property type="evidence" value="ECO:0007669"/>
    <property type="project" value="UniProtKB-KW"/>
</dbReference>
<feature type="binding site" evidence="12">
    <location>
        <position position="20"/>
    </location>
    <ligand>
        <name>8-oxo-dGTP</name>
        <dbReference type="ChEBI" id="CHEBI:77896"/>
    </ligand>
</feature>
<comment type="caution">
    <text evidence="16">The sequence shown here is derived from an EMBL/GenBank/DDBJ whole genome shotgun (WGS) entry which is preliminary data.</text>
</comment>
<comment type="cofactor">
    <cofactor evidence="1 13">
        <name>Mg(2+)</name>
        <dbReference type="ChEBI" id="CHEBI:18420"/>
    </cofactor>
</comment>
<evidence type="ECO:0000256" key="2">
    <source>
        <dbReference type="ARBA" id="ARBA00005582"/>
    </source>
</evidence>
<dbReference type="PRINTS" id="PR00502">
    <property type="entry name" value="NUDIXFAMILY"/>
</dbReference>
<evidence type="ECO:0000256" key="1">
    <source>
        <dbReference type="ARBA" id="ARBA00001946"/>
    </source>
</evidence>
<evidence type="ECO:0000313" key="16">
    <source>
        <dbReference type="EMBL" id="RDZ10377.1"/>
    </source>
</evidence>
<dbReference type="InterPro" id="IPR003561">
    <property type="entry name" value="Mutator_MutT"/>
</dbReference>
<evidence type="ECO:0000256" key="3">
    <source>
        <dbReference type="ARBA" id="ARBA00022457"/>
    </source>
</evidence>
<evidence type="ECO:0000256" key="4">
    <source>
        <dbReference type="ARBA" id="ARBA00022705"/>
    </source>
</evidence>
<evidence type="ECO:0000256" key="10">
    <source>
        <dbReference type="ARBA" id="ARBA00035861"/>
    </source>
</evidence>
<dbReference type="NCBIfam" id="TIGR00586">
    <property type="entry name" value="mutt"/>
    <property type="match status" value="1"/>
</dbReference>
<dbReference type="GO" id="GO:0046872">
    <property type="term" value="F:metal ion binding"/>
    <property type="evidence" value="ECO:0007669"/>
    <property type="project" value="UniProtKB-KW"/>
</dbReference>
<comment type="similarity">
    <text evidence="2 14">Belongs to the Nudix hydrolase family.</text>
</comment>
<accession>A0A3D8WWL9</accession>
<dbReference type="GO" id="GO:0044716">
    <property type="term" value="F:8-oxo-GDP phosphatase activity"/>
    <property type="evidence" value="ECO:0007669"/>
    <property type="project" value="TreeGrafter"/>
</dbReference>
<organism evidence="16 17">
    <name type="scientific">Priestia megaterium</name>
    <name type="common">Bacillus megaterium</name>
    <dbReference type="NCBI Taxonomy" id="1404"/>
    <lineage>
        <taxon>Bacteria</taxon>
        <taxon>Bacillati</taxon>
        <taxon>Bacillota</taxon>
        <taxon>Bacilli</taxon>
        <taxon>Bacillales</taxon>
        <taxon>Bacillaceae</taxon>
        <taxon>Priestia</taxon>
    </lineage>
</organism>
<keyword evidence="7 14" id="KW-0378">Hydrolase</keyword>
<dbReference type="InterPro" id="IPR015797">
    <property type="entry name" value="NUDIX_hydrolase-like_dom_sf"/>
</dbReference>
<proteinExistence type="inferred from homology"/>
<dbReference type="CDD" id="cd03425">
    <property type="entry name" value="NUDIX_MutT_NudA_like"/>
    <property type="match status" value="1"/>
</dbReference>
<evidence type="ECO:0000256" key="12">
    <source>
        <dbReference type="PIRSR" id="PIRSR603561-1"/>
    </source>
</evidence>
<evidence type="ECO:0000256" key="11">
    <source>
        <dbReference type="ARBA" id="ARBA00038905"/>
    </source>
</evidence>
<feature type="binding site" evidence="13">
    <location>
        <position position="54"/>
    </location>
    <ligand>
        <name>Mg(2+)</name>
        <dbReference type="ChEBI" id="CHEBI:18420"/>
    </ligand>
</feature>
<dbReference type="EMBL" id="PQWM01000031">
    <property type="protein sequence ID" value="RDZ10377.1"/>
    <property type="molecule type" value="Genomic_DNA"/>
</dbReference>
<evidence type="ECO:0000256" key="7">
    <source>
        <dbReference type="ARBA" id="ARBA00022801"/>
    </source>
</evidence>
<reference evidence="16" key="1">
    <citation type="journal article" date="2018" name="Appl. Environ. Microbiol.">
        <title>Antimicrobial susceptibility testing and tentative epidemiological cut-off values of five Bacillus species relevant for use as animal feed additives or for plant protection.</title>
        <authorList>
            <person name="Agerso Y."/>
            <person name="Stuer-Lauridsen B."/>
            <person name="Bjerre K."/>
            <person name="Jensen M.G."/>
            <person name="Johansen E."/>
            <person name="Bennedsen M."/>
            <person name="Brockmann E."/>
            <person name="Nielsen B."/>
        </authorList>
    </citation>
    <scope>NUCLEOTIDE SEQUENCE [LARGE SCALE GENOMIC DNA]</scope>
    <source>
        <strain evidence="16">CHCC20162</strain>
    </source>
</reference>
<protein>
    <recommendedName>
        <fullName evidence="11">8-oxo-dGTP diphosphatase</fullName>
        <ecNumber evidence="11">3.6.1.55</ecNumber>
    </recommendedName>
</protein>
<dbReference type="Pfam" id="PF00293">
    <property type="entry name" value="NUDIX"/>
    <property type="match status" value="1"/>
</dbReference>
<keyword evidence="9" id="KW-0234">DNA repair</keyword>
<dbReference type="AlphaFoldDB" id="A0A3D8WWL9"/>
<gene>
    <name evidence="16" type="ORF">C3744_23435</name>
</gene>
<evidence type="ECO:0000313" key="17">
    <source>
        <dbReference type="Proteomes" id="UP000256519"/>
    </source>
</evidence>
<sequence length="128" mass="14837">MKKVAAAIIKDRDQLLIAKRHANDPLAGKWEFPGGKLEPGETPEECLVREIREELRIEIEIGSFYDDTVYGSKDQAIHLLFYWAEVMNGEVKPVVHDDVKWITIKELTRFDFAPADIPIVKRLEREYI</sequence>
<dbReference type="GO" id="GO:0008413">
    <property type="term" value="F:8-oxo-7,8-dihydroguanosine triphosphate pyrophosphatase activity"/>
    <property type="evidence" value="ECO:0007669"/>
    <property type="project" value="InterPro"/>
</dbReference>
<keyword evidence="3" id="KW-0515">Mutator protein</keyword>
<dbReference type="InterPro" id="IPR020476">
    <property type="entry name" value="Nudix_hydrolase"/>
</dbReference>
<comment type="catalytic activity">
    <reaction evidence="10">
        <text>8-oxo-dGTP + H2O = 8-oxo-dGMP + diphosphate + H(+)</text>
        <dbReference type="Rhea" id="RHEA:31575"/>
        <dbReference type="ChEBI" id="CHEBI:15377"/>
        <dbReference type="ChEBI" id="CHEBI:15378"/>
        <dbReference type="ChEBI" id="CHEBI:33019"/>
        <dbReference type="ChEBI" id="CHEBI:63224"/>
        <dbReference type="ChEBI" id="CHEBI:77896"/>
        <dbReference type="EC" id="3.6.1.55"/>
    </reaction>
</comment>
<evidence type="ECO:0000256" key="9">
    <source>
        <dbReference type="ARBA" id="ARBA00023204"/>
    </source>
</evidence>
<evidence type="ECO:0000256" key="5">
    <source>
        <dbReference type="ARBA" id="ARBA00022723"/>
    </source>
</evidence>
<keyword evidence="5 13" id="KW-0479">Metal-binding</keyword>
<dbReference type="PROSITE" id="PS00893">
    <property type="entry name" value="NUDIX_BOX"/>
    <property type="match status" value="1"/>
</dbReference>
<feature type="binding site" evidence="13">
    <location>
        <position position="34"/>
    </location>
    <ligand>
        <name>Mg(2+)</name>
        <dbReference type="ChEBI" id="CHEBI:18420"/>
    </ligand>
</feature>
<name>A0A3D8WWL9_PRIMG</name>
<dbReference type="GO" id="GO:0044715">
    <property type="term" value="F:8-oxo-dGDP phosphatase activity"/>
    <property type="evidence" value="ECO:0007669"/>
    <property type="project" value="TreeGrafter"/>
</dbReference>
<feature type="binding site" evidence="12">
    <location>
        <begin position="31"/>
        <end position="34"/>
    </location>
    <ligand>
        <name>8-oxo-dGTP</name>
        <dbReference type="ChEBI" id="CHEBI:77896"/>
    </ligand>
</feature>
<dbReference type="RefSeq" id="WP_116077412.1">
    <property type="nucleotide sequence ID" value="NZ_CP187631.1"/>
</dbReference>
<keyword evidence="8 13" id="KW-0460">Magnesium</keyword>
<dbReference type="PANTHER" id="PTHR47707:SF1">
    <property type="entry name" value="NUDIX HYDROLASE FAMILY PROTEIN"/>
    <property type="match status" value="1"/>
</dbReference>
<dbReference type="PANTHER" id="PTHR47707">
    <property type="entry name" value="8-OXO-DGTP DIPHOSPHATASE"/>
    <property type="match status" value="1"/>
</dbReference>